<evidence type="ECO:0000313" key="2">
    <source>
        <dbReference type="Proteomes" id="UP000663193"/>
    </source>
</evidence>
<protein>
    <submittedName>
        <fullName evidence="1">Uncharacterized protein</fullName>
    </submittedName>
</protein>
<dbReference type="EMBL" id="CP069040">
    <property type="protein sequence ID" value="QRD05087.1"/>
    <property type="molecule type" value="Genomic_DNA"/>
</dbReference>
<dbReference type="AlphaFoldDB" id="A0A7U2FGY4"/>
<organism evidence="1 2">
    <name type="scientific">Phaeosphaeria nodorum (strain SN15 / ATCC MYA-4574 / FGSC 10173)</name>
    <name type="common">Glume blotch fungus</name>
    <name type="synonym">Parastagonospora nodorum</name>
    <dbReference type="NCBI Taxonomy" id="321614"/>
    <lineage>
        <taxon>Eukaryota</taxon>
        <taxon>Fungi</taxon>
        <taxon>Dikarya</taxon>
        <taxon>Ascomycota</taxon>
        <taxon>Pezizomycotina</taxon>
        <taxon>Dothideomycetes</taxon>
        <taxon>Pleosporomycetidae</taxon>
        <taxon>Pleosporales</taxon>
        <taxon>Pleosporineae</taxon>
        <taxon>Phaeosphaeriaceae</taxon>
        <taxon>Parastagonospora</taxon>
    </lineage>
</organism>
<accession>A0A7U2FGY4</accession>
<reference evidence="2" key="1">
    <citation type="journal article" date="2021" name="BMC Genomics">
        <title>Chromosome-level genome assembly and manually-curated proteome of model necrotroph Parastagonospora nodorum Sn15 reveals a genome-wide trove of candidate effector homologs, and redundancy of virulence-related functions within an accessory chromosome.</title>
        <authorList>
            <person name="Bertazzoni S."/>
            <person name="Jones D.A.B."/>
            <person name="Phan H.T."/>
            <person name="Tan K.-C."/>
            <person name="Hane J.K."/>
        </authorList>
    </citation>
    <scope>NUCLEOTIDE SEQUENCE [LARGE SCALE GENOMIC DNA]</scope>
    <source>
        <strain evidence="2">SN15 / ATCC MYA-4574 / FGSC 10173)</strain>
    </source>
</reference>
<sequence length="97" mass="10791">MPRNLAKASCTPATSTPACYLRPFASSLRIRCWPRALKPITSPARQFSGYRISPPISPRGPEPRVVAERRSEGWILEMESRLGNIRPVLTSSRASEP</sequence>
<evidence type="ECO:0000313" key="1">
    <source>
        <dbReference type="EMBL" id="QRD05087.1"/>
    </source>
</evidence>
<name>A0A7U2FGY4_PHANO</name>
<keyword evidence="2" id="KW-1185">Reference proteome</keyword>
<proteinExistence type="predicted"/>
<dbReference type="VEuPathDB" id="FungiDB:JI435_422010"/>
<gene>
    <name evidence="1" type="ORF">JI435_422010</name>
</gene>
<dbReference type="Proteomes" id="UP000663193">
    <property type="component" value="Chromosome 18"/>
</dbReference>